<protein>
    <recommendedName>
        <fullName evidence="7">Orotidine 5'-phosphate decarboxylase</fullName>
        <ecNumber evidence="7">4.1.1.23</ecNumber>
    </recommendedName>
    <alternativeName>
        <fullName evidence="7">OMP decarboxylase</fullName>
        <shortName evidence="7">OMPDCase</shortName>
        <shortName evidence="7">OMPdecase</shortName>
    </alternativeName>
</protein>
<dbReference type="PANTHER" id="PTHR32119">
    <property type="entry name" value="OROTIDINE 5'-PHOSPHATE DECARBOXYLASE"/>
    <property type="match status" value="1"/>
</dbReference>
<keyword evidence="3 7" id="KW-0210">Decarboxylase</keyword>
<dbReference type="GO" id="GO:0004590">
    <property type="term" value="F:orotidine-5'-phosphate decarboxylase activity"/>
    <property type="evidence" value="ECO:0007669"/>
    <property type="project" value="UniProtKB-UniRule"/>
</dbReference>
<dbReference type="InterPro" id="IPR018089">
    <property type="entry name" value="OMPdecase_AS"/>
</dbReference>
<feature type="binding site" evidence="7 9">
    <location>
        <position position="178"/>
    </location>
    <ligand>
        <name>substrate</name>
    </ligand>
</feature>
<dbReference type="InterPro" id="IPR047596">
    <property type="entry name" value="OMPdecase_bac"/>
</dbReference>
<evidence type="ECO:0000313" key="13">
    <source>
        <dbReference type="Proteomes" id="UP000177691"/>
    </source>
</evidence>
<dbReference type="NCBIfam" id="NF001273">
    <property type="entry name" value="PRK00230.1"/>
    <property type="match status" value="1"/>
</dbReference>
<evidence type="ECO:0000256" key="2">
    <source>
        <dbReference type="ARBA" id="ARBA00004861"/>
    </source>
</evidence>
<dbReference type="SUPFAM" id="SSF51366">
    <property type="entry name" value="Ribulose-phoshate binding barrel"/>
    <property type="match status" value="1"/>
</dbReference>
<evidence type="ECO:0000256" key="4">
    <source>
        <dbReference type="ARBA" id="ARBA00022975"/>
    </source>
</evidence>
<dbReference type="Proteomes" id="UP000177691">
    <property type="component" value="Unassembled WGS sequence"/>
</dbReference>
<evidence type="ECO:0000256" key="6">
    <source>
        <dbReference type="ARBA" id="ARBA00049157"/>
    </source>
</evidence>
<dbReference type="PROSITE" id="PS50972">
    <property type="entry name" value="PTERIN_BINDING"/>
    <property type="match status" value="1"/>
</dbReference>
<dbReference type="CDD" id="cd04725">
    <property type="entry name" value="OMP_decarboxylase_like"/>
    <property type="match status" value="1"/>
</dbReference>
<feature type="binding site" evidence="7 9">
    <location>
        <position position="187"/>
    </location>
    <ligand>
        <name>substrate</name>
    </ligand>
</feature>
<keyword evidence="5 7" id="KW-0456">Lyase</keyword>
<accession>A0A1F5RJN6</accession>
<feature type="binding site" evidence="7">
    <location>
        <begin position="62"/>
        <end position="71"/>
    </location>
    <ligand>
        <name>substrate</name>
    </ligand>
</feature>
<proteinExistence type="inferred from homology"/>
<organism evidence="12 13">
    <name type="scientific">Candidatus Falkowbacteria bacterium RIFCSPHIGHO2_02_FULL_45_15</name>
    <dbReference type="NCBI Taxonomy" id="1797987"/>
    <lineage>
        <taxon>Bacteria</taxon>
        <taxon>Candidatus Falkowiibacteriota</taxon>
    </lineage>
</organism>
<dbReference type="Pfam" id="PF00215">
    <property type="entry name" value="OMPdecase"/>
    <property type="match status" value="1"/>
</dbReference>
<comment type="pathway">
    <text evidence="2 7 10">Pyrimidine metabolism; UMP biosynthesis via de novo pathway; UMP from orotate: step 2/2.</text>
</comment>
<reference evidence="12 13" key="1">
    <citation type="journal article" date="2016" name="Nat. Commun.">
        <title>Thousands of microbial genomes shed light on interconnected biogeochemical processes in an aquifer system.</title>
        <authorList>
            <person name="Anantharaman K."/>
            <person name="Brown C.T."/>
            <person name="Hug L.A."/>
            <person name="Sharon I."/>
            <person name="Castelle C.J."/>
            <person name="Probst A.J."/>
            <person name="Thomas B.C."/>
            <person name="Singh A."/>
            <person name="Wilkins M.J."/>
            <person name="Karaoz U."/>
            <person name="Brodie E.L."/>
            <person name="Williams K.H."/>
            <person name="Hubbard S.S."/>
            <person name="Banfield J.F."/>
        </authorList>
    </citation>
    <scope>NUCLEOTIDE SEQUENCE [LARGE SCALE GENOMIC DNA]</scope>
</reference>
<feature type="binding site" evidence="7 9">
    <location>
        <position position="207"/>
    </location>
    <ligand>
        <name>substrate</name>
    </ligand>
</feature>
<dbReference type="AlphaFoldDB" id="A0A1F5RJN6"/>
<dbReference type="InterPro" id="IPR000489">
    <property type="entry name" value="Pterin-binding_dom"/>
</dbReference>
<dbReference type="InterPro" id="IPR001754">
    <property type="entry name" value="OMPdeCOase_dom"/>
</dbReference>
<comment type="subunit">
    <text evidence="7">Homodimer.</text>
</comment>
<dbReference type="PANTHER" id="PTHR32119:SF2">
    <property type="entry name" value="OROTIDINE 5'-PHOSPHATE DECARBOXYLASE"/>
    <property type="match status" value="1"/>
</dbReference>
<dbReference type="Gene3D" id="3.20.20.70">
    <property type="entry name" value="Aldolase class I"/>
    <property type="match status" value="1"/>
</dbReference>
<dbReference type="SMART" id="SM00934">
    <property type="entry name" value="OMPdecase"/>
    <property type="match status" value="1"/>
</dbReference>
<dbReference type="UniPathway" id="UPA00070">
    <property type="reaction ID" value="UER00120"/>
</dbReference>
<evidence type="ECO:0000256" key="1">
    <source>
        <dbReference type="ARBA" id="ARBA00002356"/>
    </source>
</evidence>
<dbReference type="EC" id="4.1.1.23" evidence="7"/>
<feature type="active site" description="For OMPdecase activity" evidence="8">
    <location>
        <position position="64"/>
    </location>
</feature>
<feature type="active site" description="For OMPdecase activity" evidence="8">
    <location>
        <position position="62"/>
    </location>
</feature>
<evidence type="ECO:0000256" key="8">
    <source>
        <dbReference type="PIRSR" id="PIRSR614732-1"/>
    </source>
</evidence>
<feature type="binding site" evidence="7 9">
    <location>
        <position position="208"/>
    </location>
    <ligand>
        <name>substrate</name>
    </ligand>
</feature>
<dbReference type="GO" id="GO:0042558">
    <property type="term" value="P:pteridine-containing compound metabolic process"/>
    <property type="evidence" value="ECO:0007669"/>
    <property type="project" value="InterPro"/>
</dbReference>
<dbReference type="EMBL" id="MFFU01000060">
    <property type="protein sequence ID" value="OGF14697.1"/>
    <property type="molecule type" value="Genomic_DNA"/>
</dbReference>
<feature type="binding site" evidence="7 9">
    <location>
        <position position="34"/>
    </location>
    <ligand>
        <name>substrate</name>
    </ligand>
</feature>
<comment type="catalytic activity">
    <reaction evidence="6 7 10">
        <text>orotidine 5'-phosphate + H(+) = UMP + CO2</text>
        <dbReference type="Rhea" id="RHEA:11596"/>
        <dbReference type="ChEBI" id="CHEBI:15378"/>
        <dbReference type="ChEBI" id="CHEBI:16526"/>
        <dbReference type="ChEBI" id="CHEBI:57538"/>
        <dbReference type="ChEBI" id="CHEBI:57865"/>
        <dbReference type="EC" id="4.1.1.23"/>
    </reaction>
</comment>
<feature type="binding site" evidence="7 9">
    <location>
        <position position="117"/>
    </location>
    <ligand>
        <name>substrate</name>
    </ligand>
</feature>
<feature type="domain" description="Pterin-binding" evidence="11">
    <location>
        <begin position="165"/>
        <end position="235"/>
    </location>
</feature>
<evidence type="ECO:0000256" key="9">
    <source>
        <dbReference type="PIRSR" id="PIRSR614732-2"/>
    </source>
</evidence>
<gene>
    <name evidence="7" type="primary">pyrF</name>
    <name evidence="12" type="ORF">A3D54_03865</name>
</gene>
<feature type="active site" description="Proton donor" evidence="7">
    <location>
        <position position="64"/>
    </location>
</feature>
<keyword evidence="4 7" id="KW-0665">Pyrimidine biosynthesis</keyword>
<comment type="similarity">
    <text evidence="7">Belongs to the OMP decarboxylase family. Type 1 subfamily.</text>
</comment>
<dbReference type="InterPro" id="IPR013785">
    <property type="entry name" value="Aldolase_TIM"/>
</dbReference>
<comment type="function">
    <text evidence="1 7">Catalyzes the decarboxylation of orotidine 5'-monophosphate (OMP) to uridine 5'-monophosphate (UMP).</text>
</comment>
<evidence type="ECO:0000256" key="7">
    <source>
        <dbReference type="HAMAP-Rule" id="MF_01200"/>
    </source>
</evidence>
<evidence type="ECO:0000256" key="5">
    <source>
        <dbReference type="ARBA" id="ARBA00023239"/>
    </source>
</evidence>
<evidence type="ECO:0000256" key="3">
    <source>
        <dbReference type="ARBA" id="ARBA00022793"/>
    </source>
</evidence>
<dbReference type="InterPro" id="IPR011060">
    <property type="entry name" value="RibuloseP-bd_barrel"/>
</dbReference>
<dbReference type="HAMAP" id="MF_01200_B">
    <property type="entry name" value="OMPdecase_type1_B"/>
    <property type="match status" value="1"/>
</dbReference>
<dbReference type="GO" id="GO:0005829">
    <property type="term" value="C:cytosol"/>
    <property type="evidence" value="ECO:0007669"/>
    <property type="project" value="TreeGrafter"/>
</dbReference>
<name>A0A1F5RJN6_9BACT</name>
<dbReference type="PROSITE" id="PS00156">
    <property type="entry name" value="OMPDECASE"/>
    <property type="match status" value="1"/>
</dbReference>
<dbReference type="InterPro" id="IPR014732">
    <property type="entry name" value="OMPdecase"/>
</dbReference>
<feature type="active site" description="For OMPdecase activity" evidence="8">
    <location>
        <position position="67"/>
    </location>
</feature>
<feature type="binding site" evidence="7 9">
    <location>
        <position position="12"/>
    </location>
    <ligand>
        <name>substrate</name>
    </ligand>
</feature>
<sequence length="235" mass="24578">MAAKDRIIVALDVPSLEQAGPLITSLASYVWCFKIGLELITAEGGPQAVRFVQERGGQVFYDGKFCDIPNTVGNAAKAAAGLGVQMFNVHASAGVEAMMAAVANKWKALVLAVTVLTSLEENNAHLIFGGSSKAKVLQLARDAKIAGCDGIICSPQELELLGKQKELVGLLKVTPGVRPEWAATGDQKRVMTPAEAIKAGATVLVIGRPITKPPAEIGTPVDAAKKILEEIAAVL</sequence>
<comment type="caution">
    <text evidence="12">The sequence shown here is derived from an EMBL/GenBank/DDBJ whole genome shotgun (WGS) entry which is preliminary data.</text>
</comment>
<evidence type="ECO:0000259" key="11">
    <source>
        <dbReference type="PROSITE" id="PS50972"/>
    </source>
</evidence>
<dbReference type="GO" id="GO:0044205">
    <property type="term" value="P:'de novo' UMP biosynthetic process"/>
    <property type="evidence" value="ECO:0007669"/>
    <property type="project" value="UniProtKB-UniRule"/>
</dbReference>
<evidence type="ECO:0000256" key="10">
    <source>
        <dbReference type="RuleBase" id="RU000512"/>
    </source>
</evidence>
<dbReference type="NCBIfam" id="TIGR01740">
    <property type="entry name" value="pyrF"/>
    <property type="match status" value="1"/>
</dbReference>
<evidence type="ECO:0000313" key="12">
    <source>
        <dbReference type="EMBL" id="OGF14697.1"/>
    </source>
</evidence>
<dbReference type="GO" id="GO:0006207">
    <property type="term" value="P:'de novo' pyrimidine nucleobase biosynthetic process"/>
    <property type="evidence" value="ECO:0007669"/>
    <property type="project" value="InterPro"/>
</dbReference>